<evidence type="ECO:0000256" key="1">
    <source>
        <dbReference type="SAM" id="Phobius"/>
    </source>
</evidence>
<keyword evidence="1" id="KW-0472">Membrane</keyword>
<protein>
    <submittedName>
        <fullName evidence="3">Pilus assembly protein</fullName>
    </submittedName>
</protein>
<gene>
    <name evidence="3" type="ORF">DW839_15465</name>
</gene>
<dbReference type="RefSeq" id="WP_117625864.1">
    <property type="nucleotide sequence ID" value="NZ_CATYQV010000048.1"/>
</dbReference>
<reference evidence="3 4" key="1">
    <citation type="submission" date="2018-08" db="EMBL/GenBank/DDBJ databases">
        <title>A genome reference for cultivated species of the human gut microbiota.</title>
        <authorList>
            <person name="Zou Y."/>
            <person name="Xue W."/>
            <person name="Luo G."/>
        </authorList>
    </citation>
    <scope>NUCLEOTIDE SEQUENCE [LARGE SCALE GENOMIC DNA]</scope>
    <source>
        <strain evidence="3 4">AM35-14</strain>
    </source>
</reference>
<keyword evidence="1" id="KW-0812">Transmembrane</keyword>
<comment type="caution">
    <text evidence="3">The sequence shown here is derived from an EMBL/GenBank/DDBJ whole genome shotgun (WGS) entry which is preliminary data.</text>
</comment>
<dbReference type="Pfam" id="PF07811">
    <property type="entry name" value="TadE"/>
    <property type="match status" value="1"/>
</dbReference>
<feature type="transmembrane region" description="Helical" evidence="1">
    <location>
        <begin position="12"/>
        <end position="38"/>
    </location>
</feature>
<dbReference type="AlphaFoldDB" id="A0A414AUN6"/>
<dbReference type="Proteomes" id="UP000283975">
    <property type="component" value="Unassembled WGS sequence"/>
</dbReference>
<feature type="domain" description="TadE-like" evidence="2">
    <location>
        <begin position="10"/>
        <end position="50"/>
    </location>
</feature>
<proteinExistence type="predicted"/>
<dbReference type="EMBL" id="QSHZ01000015">
    <property type="protein sequence ID" value="RHC55310.1"/>
    <property type="molecule type" value="Genomic_DNA"/>
</dbReference>
<organism evidence="3 4">
    <name type="scientific">Enterocloster bolteae</name>
    <dbReference type="NCBI Taxonomy" id="208479"/>
    <lineage>
        <taxon>Bacteria</taxon>
        <taxon>Bacillati</taxon>
        <taxon>Bacillota</taxon>
        <taxon>Clostridia</taxon>
        <taxon>Lachnospirales</taxon>
        <taxon>Lachnospiraceae</taxon>
        <taxon>Enterocloster</taxon>
    </lineage>
</organism>
<evidence type="ECO:0000259" key="2">
    <source>
        <dbReference type="Pfam" id="PF07811"/>
    </source>
</evidence>
<dbReference type="InterPro" id="IPR012495">
    <property type="entry name" value="TadE-like_dom"/>
</dbReference>
<keyword evidence="1" id="KW-1133">Transmembrane helix</keyword>
<evidence type="ECO:0000313" key="4">
    <source>
        <dbReference type="Proteomes" id="UP000283975"/>
    </source>
</evidence>
<name>A0A414AUN6_9FIRM</name>
<sequence>MTGRKTEESGQSLVECAIILPLLVLVMSVVIEFGWIIMNRMNFDNMALVAVHANAKTDSGQAADFLEKYVRDNFDRFDDSSLTVSASTEVQTYYYDEYVWKSNQHKHWQVPMYFDILHTEMDISYEMPYLTPMGKVLFQDTDNTMTLTTKTMASRALANDSVAAVDGGDDGD</sequence>
<evidence type="ECO:0000313" key="3">
    <source>
        <dbReference type="EMBL" id="RHC55310.1"/>
    </source>
</evidence>
<accession>A0A414AUN6</accession>